<organism evidence="1 2">
    <name type="scientific">Candidatus Mediterraneibacter faecigallinarum</name>
    <dbReference type="NCBI Taxonomy" id="2838669"/>
    <lineage>
        <taxon>Bacteria</taxon>
        <taxon>Bacillati</taxon>
        <taxon>Bacillota</taxon>
        <taxon>Clostridia</taxon>
        <taxon>Lachnospirales</taxon>
        <taxon>Lachnospiraceae</taxon>
        <taxon>Mediterraneibacter</taxon>
    </lineage>
</organism>
<reference evidence="1" key="2">
    <citation type="submission" date="2021-04" db="EMBL/GenBank/DDBJ databases">
        <authorList>
            <person name="Gilroy R."/>
        </authorList>
    </citation>
    <scope>NUCLEOTIDE SEQUENCE</scope>
    <source>
        <strain evidence="1">ChiGjej1B1-1692</strain>
    </source>
</reference>
<feature type="non-terminal residue" evidence="1">
    <location>
        <position position="118"/>
    </location>
</feature>
<accession>A0A9D2NTX4</accession>
<dbReference type="EMBL" id="DWWK01000022">
    <property type="protein sequence ID" value="HJC37834.1"/>
    <property type="molecule type" value="Genomic_DNA"/>
</dbReference>
<dbReference type="Proteomes" id="UP000823894">
    <property type="component" value="Unassembled WGS sequence"/>
</dbReference>
<comment type="caution">
    <text evidence="1">The sequence shown here is derived from an EMBL/GenBank/DDBJ whole genome shotgun (WGS) entry which is preliminary data.</text>
</comment>
<sequence>MKYKDLTGLRLGKLTVLEPTEERSRGAVMWKCRCDCGNVTETTRRRLITGGVRSCGCGRRPPLKDLIGKRFGMLTVVSYARKEKGFHVWRCRCDCGNMTDVRQSNLQSRTTTSCGCRR</sequence>
<evidence type="ECO:0000313" key="1">
    <source>
        <dbReference type="EMBL" id="HJC37834.1"/>
    </source>
</evidence>
<reference evidence="1" key="1">
    <citation type="journal article" date="2021" name="PeerJ">
        <title>Extensive microbial diversity within the chicken gut microbiome revealed by metagenomics and culture.</title>
        <authorList>
            <person name="Gilroy R."/>
            <person name="Ravi A."/>
            <person name="Getino M."/>
            <person name="Pursley I."/>
            <person name="Horton D.L."/>
            <person name="Alikhan N.F."/>
            <person name="Baker D."/>
            <person name="Gharbi K."/>
            <person name="Hall N."/>
            <person name="Watson M."/>
            <person name="Adriaenssens E.M."/>
            <person name="Foster-Nyarko E."/>
            <person name="Jarju S."/>
            <person name="Secka A."/>
            <person name="Antonio M."/>
            <person name="Oren A."/>
            <person name="Chaudhuri R.R."/>
            <person name="La Ragione R."/>
            <person name="Hildebrand F."/>
            <person name="Pallen M.J."/>
        </authorList>
    </citation>
    <scope>NUCLEOTIDE SEQUENCE</scope>
    <source>
        <strain evidence="1">ChiGjej1B1-1692</strain>
    </source>
</reference>
<evidence type="ECO:0000313" key="2">
    <source>
        <dbReference type="Proteomes" id="UP000823894"/>
    </source>
</evidence>
<protein>
    <submittedName>
        <fullName evidence="1">Transcriptional regulator</fullName>
    </submittedName>
</protein>
<proteinExistence type="predicted"/>
<gene>
    <name evidence="1" type="ORF">H9757_02025</name>
</gene>
<name>A0A9D2NTX4_9FIRM</name>
<dbReference type="AlphaFoldDB" id="A0A9D2NTX4"/>